<evidence type="ECO:0000313" key="6">
    <source>
        <dbReference type="EMBL" id="SDZ43865.1"/>
    </source>
</evidence>
<evidence type="ECO:0000256" key="3">
    <source>
        <dbReference type="SAM" id="MobiDB-lite"/>
    </source>
</evidence>
<dbReference type="GO" id="GO:1901137">
    <property type="term" value="P:carbohydrate derivative biosynthetic process"/>
    <property type="evidence" value="ECO:0007669"/>
    <property type="project" value="UniProtKB-ARBA"/>
</dbReference>
<keyword evidence="1" id="KW-0328">Glycosyltransferase</keyword>
<dbReference type="Pfam" id="PF00534">
    <property type="entry name" value="Glycos_transf_1"/>
    <property type="match status" value="1"/>
</dbReference>
<gene>
    <name evidence="6" type="ORF">SAMN05444365_11647</name>
</gene>
<proteinExistence type="predicted"/>
<feature type="compositionally biased region" description="Low complexity" evidence="3">
    <location>
        <begin position="372"/>
        <end position="388"/>
    </location>
</feature>
<evidence type="ECO:0000256" key="2">
    <source>
        <dbReference type="ARBA" id="ARBA00022679"/>
    </source>
</evidence>
<dbReference type="InterPro" id="IPR050194">
    <property type="entry name" value="Glycosyltransferase_grp1"/>
</dbReference>
<evidence type="ECO:0000313" key="7">
    <source>
        <dbReference type="Proteomes" id="UP000242415"/>
    </source>
</evidence>
<dbReference type="PANTHER" id="PTHR45947">
    <property type="entry name" value="SULFOQUINOVOSYL TRANSFERASE SQD2"/>
    <property type="match status" value="1"/>
</dbReference>
<accession>A0A1H3T294</accession>
<feature type="domain" description="Glycosyl transferase family 1" evidence="4">
    <location>
        <begin position="187"/>
        <end position="343"/>
    </location>
</feature>
<reference evidence="7" key="1">
    <citation type="submission" date="2016-10" db="EMBL/GenBank/DDBJ databases">
        <authorList>
            <person name="Varghese N."/>
            <person name="Submissions S."/>
        </authorList>
    </citation>
    <scope>NUCLEOTIDE SEQUENCE [LARGE SCALE GENOMIC DNA]</scope>
    <source>
        <strain evidence="7">DSM 45245</strain>
    </source>
</reference>
<evidence type="ECO:0000256" key="1">
    <source>
        <dbReference type="ARBA" id="ARBA00022676"/>
    </source>
</evidence>
<dbReference type="RefSeq" id="WP_091562570.1">
    <property type="nucleotide sequence ID" value="NZ_FNPH01000016.1"/>
</dbReference>
<dbReference type="CDD" id="cd03801">
    <property type="entry name" value="GT4_PimA-like"/>
    <property type="match status" value="1"/>
</dbReference>
<dbReference type="PANTHER" id="PTHR45947:SF3">
    <property type="entry name" value="SULFOQUINOVOSYL TRANSFERASE SQD2"/>
    <property type="match status" value="1"/>
</dbReference>
<dbReference type="Proteomes" id="UP000242415">
    <property type="component" value="Unassembled WGS sequence"/>
</dbReference>
<protein>
    <submittedName>
        <fullName evidence="6">Glycosyltransferase involved in cell wall bisynthesis</fullName>
    </submittedName>
</protein>
<keyword evidence="2 6" id="KW-0808">Transferase</keyword>
<evidence type="ECO:0000259" key="4">
    <source>
        <dbReference type="Pfam" id="PF00534"/>
    </source>
</evidence>
<dbReference type="OrthoDB" id="3268555at2"/>
<name>A0A1H3T294_9ACTN</name>
<organism evidence="6 7">
    <name type="scientific">Micromonospora pattaloongensis</name>
    <dbReference type="NCBI Taxonomy" id="405436"/>
    <lineage>
        <taxon>Bacteria</taxon>
        <taxon>Bacillati</taxon>
        <taxon>Actinomycetota</taxon>
        <taxon>Actinomycetes</taxon>
        <taxon>Micromonosporales</taxon>
        <taxon>Micromonosporaceae</taxon>
        <taxon>Micromonospora</taxon>
    </lineage>
</organism>
<evidence type="ECO:0000259" key="5">
    <source>
        <dbReference type="Pfam" id="PF13579"/>
    </source>
</evidence>
<dbReference type="GO" id="GO:0016758">
    <property type="term" value="F:hexosyltransferase activity"/>
    <property type="evidence" value="ECO:0007669"/>
    <property type="project" value="TreeGrafter"/>
</dbReference>
<dbReference type="InterPro" id="IPR001296">
    <property type="entry name" value="Glyco_trans_1"/>
</dbReference>
<dbReference type="STRING" id="405436.SAMN05444365_11647"/>
<dbReference type="EMBL" id="FNPH01000016">
    <property type="protein sequence ID" value="SDZ43865.1"/>
    <property type="molecule type" value="Genomic_DNA"/>
</dbReference>
<dbReference type="InterPro" id="IPR028098">
    <property type="entry name" value="Glyco_trans_4-like_N"/>
</dbReference>
<sequence length="394" mass="39956">MSEATQAGWTPAVALVLASSTGGVGQHVASVARGLVAGGATVTVCGPAATEEQFRFTAAGAAFVAVEIPANPTPADARAVAALRTALARPLDVVHAHGLRAGLVTTLARPTAPVVVTWHNSVLAGGVRGRLSRLAERVVARRARLTLGASADLVERARALGAPDARLAPVAAPALPRPRRSRAAVRAEFSVGPQQPLILSVGRLHPQKRYDVLVDAAASWRQLTPPPVVVIAGTGPSYLGLASRISTARAPVTLLGHRTDVADLLAGADLAVVTSDWEARQLFAQEALHAGVPLVATAVGGLPELVGDAAVLVPPGDVAAVDEAVRGLLADDARRADYARRGPARAATWPTEAQTVAQLQRVYAELAGAGEASTGAPAGADGAAAEPGATGGQR</sequence>
<dbReference type="Gene3D" id="3.40.50.2000">
    <property type="entry name" value="Glycogen Phosphorylase B"/>
    <property type="match status" value="2"/>
</dbReference>
<dbReference type="SUPFAM" id="SSF53756">
    <property type="entry name" value="UDP-Glycosyltransferase/glycogen phosphorylase"/>
    <property type="match status" value="1"/>
</dbReference>
<dbReference type="AlphaFoldDB" id="A0A1H3T294"/>
<feature type="region of interest" description="Disordered" evidence="3">
    <location>
        <begin position="372"/>
        <end position="394"/>
    </location>
</feature>
<feature type="domain" description="Glycosyltransferase subfamily 4-like N-terminal" evidence="5">
    <location>
        <begin position="22"/>
        <end position="170"/>
    </location>
</feature>
<keyword evidence="7" id="KW-1185">Reference proteome</keyword>
<dbReference type="Pfam" id="PF13579">
    <property type="entry name" value="Glyco_trans_4_4"/>
    <property type="match status" value="1"/>
</dbReference>